<keyword evidence="3" id="KW-1185">Reference proteome</keyword>
<accession>A0A931FVJ1</accession>
<comment type="caution">
    <text evidence="2">The sequence shown here is derived from an EMBL/GenBank/DDBJ whole genome shotgun (WGS) entry which is preliminary data.</text>
</comment>
<sequence>MDAAHGPGIDTPAGYTRLQRTGTGAGADVYRAWDERAGRWAVLRLFHRYLGGRAEEAAFAAYCAATVQLGRNPSIVPVRYGGITATGRPWLALDLVDGRTLAEAEPPSPAESLHLVIILADALAWAHSMRPPIAHGRLRPEHILLDASGAPLLTEFAAPIGTSAPAPGDDVVQLTLLLFHLLTGHVWPGGDDREISIWPGLSLLVDQALAPIPQVDTMAEFAVRLREVRRAAGVPQPAAPEAPPVVPPDTELPHRKIVRRGWAALLARTIFRTDSGLRD</sequence>
<dbReference type="SUPFAM" id="SSF56112">
    <property type="entry name" value="Protein kinase-like (PK-like)"/>
    <property type="match status" value="1"/>
</dbReference>
<dbReference type="GO" id="GO:0004672">
    <property type="term" value="F:protein kinase activity"/>
    <property type="evidence" value="ECO:0007669"/>
    <property type="project" value="InterPro"/>
</dbReference>
<dbReference type="EMBL" id="JADQTO010000002">
    <property type="protein sequence ID" value="MBG0560847.1"/>
    <property type="molecule type" value="Genomic_DNA"/>
</dbReference>
<dbReference type="GO" id="GO:0005524">
    <property type="term" value="F:ATP binding"/>
    <property type="evidence" value="ECO:0007669"/>
    <property type="project" value="InterPro"/>
</dbReference>
<evidence type="ECO:0000313" key="2">
    <source>
        <dbReference type="EMBL" id="MBG0560847.1"/>
    </source>
</evidence>
<evidence type="ECO:0000313" key="3">
    <source>
        <dbReference type="Proteomes" id="UP000598146"/>
    </source>
</evidence>
<dbReference type="InterPro" id="IPR011009">
    <property type="entry name" value="Kinase-like_dom_sf"/>
</dbReference>
<dbReference type="AlphaFoldDB" id="A0A931FVJ1"/>
<protein>
    <recommendedName>
        <fullName evidence="1">Protein kinase domain-containing protein</fullName>
    </recommendedName>
</protein>
<evidence type="ECO:0000259" key="1">
    <source>
        <dbReference type="PROSITE" id="PS50011"/>
    </source>
</evidence>
<dbReference type="Proteomes" id="UP000598146">
    <property type="component" value="Unassembled WGS sequence"/>
</dbReference>
<proteinExistence type="predicted"/>
<gene>
    <name evidence="2" type="ORF">I4J89_05145</name>
</gene>
<organism evidence="2 3">
    <name type="scientific">Actinoplanes aureus</name>
    <dbReference type="NCBI Taxonomy" id="2792083"/>
    <lineage>
        <taxon>Bacteria</taxon>
        <taxon>Bacillati</taxon>
        <taxon>Actinomycetota</taxon>
        <taxon>Actinomycetes</taxon>
        <taxon>Micromonosporales</taxon>
        <taxon>Micromonosporaceae</taxon>
        <taxon>Actinoplanes</taxon>
    </lineage>
</organism>
<dbReference type="Gene3D" id="3.30.200.20">
    <property type="entry name" value="Phosphorylase Kinase, domain 1"/>
    <property type="match status" value="1"/>
</dbReference>
<dbReference type="Gene3D" id="1.10.510.10">
    <property type="entry name" value="Transferase(Phosphotransferase) domain 1"/>
    <property type="match status" value="1"/>
</dbReference>
<dbReference type="PROSITE" id="PS50011">
    <property type="entry name" value="PROTEIN_KINASE_DOM"/>
    <property type="match status" value="1"/>
</dbReference>
<dbReference type="RefSeq" id="WP_196412634.1">
    <property type="nucleotide sequence ID" value="NZ_JADQTO010000002.1"/>
</dbReference>
<feature type="domain" description="Protein kinase" evidence="1">
    <location>
        <begin position="15"/>
        <end position="279"/>
    </location>
</feature>
<dbReference type="InterPro" id="IPR000719">
    <property type="entry name" value="Prot_kinase_dom"/>
</dbReference>
<name>A0A931FVJ1_9ACTN</name>
<reference evidence="2" key="1">
    <citation type="submission" date="2020-11" db="EMBL/GenBank/DDBJ databases">
        <title>Isolation and identification of active actinomycetes.</title>
        <authorList>
            <person name="Sun X."/>
        </authorList>
    </citation>
    <scope>NUCLEOTIDE SEQUENCE</scope>
    <source>
        <strain evidence="2">NEAU-A11</strain>
    </source>
</reference>